<dbReference type="GO" id="GO:0004803">
    <property type="term" value="F:transposase activity"/>
    <property type="evidence" value="ECO:0007669"/>
    <property type="project" value="InterPro"/>
</dbReference>
<feature type="region of interest" description="Disordered" evidence="4">
    <location>
        <begin position="42"/>
        <end position="63"/>
    </location>
</feature>
<evidence type="ECO:0000256" key="4">
    <source>
        <dbReference type="SAM" id="MobiDB-lite"/>
    </source>
</evidence>
<evidence type="ECO:0000256" key="3">
    <source>
        <dbReference type="ARBA" id="ARBA00023172"/>
    </source>
</evidence>
<dbReference type="GO" id="GO:0006313">
    <property type="term" value="P:DNA transposition"/>
    <property type="evidence" value="ECO:0007669"/>
    <property type="project" value="InterPro"/>
</dbReference>
<dbReference type="Pfam" id="PF00872">
    <property type="entry name" value="Transposase_mut"/>
    <property type="match status" value="1"/>
</dbReference>
<organism evidence="5">
    <name type="scientific">mine drainage metagenome</name>
    <dbReference type="NCBI Taxonomy" id="410659"/>
    <lineage>
        <taxon>unclassified sequences</taxon>
        <taxon>metagenomes</taxon>
        <taxon>ecological metagenomes</taxon>
    </lineage>
</organism>
<reference evidence="5" key="1">
    <citation type="submission" date="2013-08" db="EMBL/GenBank/DDBJ databases">
        <authorList>
            <person name="Mendez C."/>
            <person name="Richter M."/>
            <person name="Ferrer M."/>
            <person name="Sanchez J."/>
        </authorList>
    </citation>
    <scope>NUCLEOTIDE SEQUENCE</scope>
</reference>
<evidence type="ECO:0000256" key="1">
    <source>
        <dbReference type="ARBA" id="ARBA00022578"/>
    </source>
</evidence>
<dbReference type="AlphaFoldDB" id="T1CD00"/>
<evidence type="ECO:0000256" key="2">
    <source>
        <dbReference type="ARBA" id="ARBA00023125"/>
    </source>
</evidence>
<reference evidence="5" key="2">
    <citation type="journal article" date="2014" name="ISME J.">
        <title>Microbial stratification in low pH oxic and suboxic macroscopic growths along an acid mine drainage.</title>
        <authorList>
            <person name="Mendez-Garcia C."/>
            <person name="Mesa V."/>
            <person name="Sprenger R.R."/>
            <person name="Richter M."/>
            <person name="Diez M.S."/>
            <person name="Solano J."/>
            <person name="Bargiela R."/>
            <person name="Golyshina O.V."/>
            <person name="Manteca A."/>
            <person name="Ramos J.L."/>
            <person name="Gallego J.R."/>
            <person name="Llorente I."/>
            <person name="Martins Dos Santos V.A."/>
            <person name="Jensen O.N."/>
            <person name="Pelaez A.I."/>
            <person name="Sanchez J."/>
            <person name="Ferrer M."/>
        </authorList>
    </citation>
    <scope>NUCLEOTIDE SEQUENCE</scope>
</reference>
<comment type="caution">
    <text evidence="5">The sequence shown here is derived from an EMBL/GenBank/DDBJ whole genome shotgun (WGS) entry which is preliminary data.</text>
</comment>
<feature type="region of interest" description="Disordered" evidence="4">
    <location>
        <begin position="77"/>
        <end position="103"/>
    </location>
</feature>
<accession>T1CD00</accession>
<keyword evidence="3" id="KW-0233">DNA recombination</keyword>
<sequence>MADYDVSVGRDLLPGILNGPEGLAKLVETVLNQILEAQMTEHLGAGPHERTAERQGYRNGVRPRTLYTRVGPVTLQVPRPGMAASRRSCSSGTSAVSRRSCWR</sequence>
<gene>
    <name evidence="5" type="ORF">B2A_01933</name>
</gene>
<evidence type="ECO:0000313" key="5">
    <source>
        <dbReference type="EMBL" id="EQD64570.1"/>
    </source>
</evidence>
<name>T1CD00_9ZZZZ</name>
<dbReference type="InterPro" id="IPR001207">
    <property type="entry name" value="Transposase_mutator"/>
</dbReference>
<keyword evidence="1" id="KW-0815">Transposition</keyword>
<keyword evidence="2" id="KW-0238">DNA-binding</keyword>
<dbReference type="EMBL" id="AUZZ01001362">
    <property type="protein sequence ID" value="EQD64570.1"/>
    <property type="molecule type" value="Genomic_DNA"/>
</dbReference>
<proteinExistence type="predicted"/>
<dbReference type="GO" id="GO:0003677">
    <property type="term" value="F:DNA binding"/>
    <property type="evidence" value="ECO:0007669"/>
    <property type="project" value="UniProtKB-KW"/>
</dbReference>
<protein>
    <submittedName>
        <fullName evidence="5">Transposase mutator type</fullName>
    </submittedName>
</protein>
<feature type="compositionally biased region" description="Basic and acidic residues" evidence="4">
    <location>
        <begin position="47"/>
        <end position="56"/>
    </location>
</feature>
<feature type="compositionally biased region" description="Polar residues" evidence="4">
    <location>
        <begin position="87"/>
        <end position="97"/>
    </location>
</feature>